<evidence type="ECO:0000256" key="6">
    <source>
        <dbReference type="ARBA" id="ARBA00022842"/>
    </source>
</evidence>
<dbReference type="OrthoDB" id="9799210at2"/>
<dbReference type="NCBIfam" id="NF002048">
    <property type="entry name" value="PRK00876.1"/>
    <property type="match status" value="1"/>
</dbReference>
<dbReference type="Gene3D" id="3.40.50.620">
    <property type="entry name" value="HUPs"/>
    <property type="match status" value="1"/>
</dbReference>
<protein>
    <recommendedName>
        <fullName evidence="8 10">NH(3)-dependent NAD(+) synthetase</fullName>
        <ecNumber evidence="8 10">6.3.1.5</ecNumber>
    </recommendedName>
</protein>
<comment type="catalytic activity">
    <reaction evidence="8 10">
        <text>deamido-NAD(+) + NH4(+) + ATP = AMP + diphosphate + NAD(+) + H(+)</text>
        <dbReference type="Rhea" id="RHEA:21188"/>
        <dbReference type="ChEBI" id="CHEBI:15378"/>
        <dbReference type="ChEBI" id="CHEBI:28938"/>
        <dbReference type="ChEBI" id="CHEBI:30616"/>
        <dbReference type="ChEBI" id="CHEBI:33019"/>
        <dbReference type="ChEBI" id="CHEBI:57540"/>
        <dbReference type="ChEBI" id="CHEBI:58437"/>
        <dbReference type="ChEBI" id="CHEBI:456215"/>
        <dbReference type="EC" id="6.3.1.5"/>
    </reaction>
</comment>
<feature type="binding site" evidence="8">
    <location>
        <position position="47"/>
    </location>
    <ligand>
        <name>Mg(2+)</name>
        <dbReference type="ChEBI" id="CHEBI:18420"/>
    </ligand>
</feature>
<comment type="pathway">
    <text evidence="8">Cofactor biosynthesis; NAD(+) biosynthesis; NAD(+) from deamido-NAD(+) (ammonia route): step 1/1.</text>
</comment>
<evidence type="ECO:0000256" key="4">
    <source>
        <dbReference type="ARBA" id="ARBA00022741"/>
    </source>
</evidence>
<evidence type="ECO:0000256" key="3">
    <source>
        <dbReference type="ARBA" id="ARBA00022723"/>
    </source>
</evidence>
<dbReference type="GO" id="GO:0046872">
    <property type="term" value="F:metal ion binding"/>
    <property type="evidence" value="ECO:0007669"/>
    <property type="project" value="UniProtKB-KW"/>
</dbReference>
<keyword evidence="4 8" id="KW-0547">Nucleotide-binding</keyword>
<feature type="domain" description="NAD/GMP synthase" evidence="11">
    <location>
        <begin position="20"/>
        <end position="105"/>
    </location>
</feature>
<dbReference type="InterPro" id="IPR014729">
    <property type="entry name" value="Rossmann-like_a/b/a_fold"/>
</dbReference>
<dbReference type="RefSeq" id="WP_155302094.1">
    <property type="nucleotide sequence ID" value="NZ_AP021875.1"/>
</dbReference>
<feature type="binding site" description="in other chain" evidence="8">
    <location>
        <position position="177"/>
    </location>
    <ligand>
        <name>deamido-NAD(+)</name>
        <dbReference type="ChEBI" id="CHEBI:58437"/>
        <note>ligand shared between two neighboring subunits</note>
    </ligand>
</feature>
<dbReference type="SUPFAM" id="SSF52402">
    <property type="entry name" value="Adenine nucleotide alpha hydrolases-like"/>
    <property type="match status" value="1"/>
</dbReference>
<comment type="subunit">
    <text evidence="8">Homodimer.</text>
</comment>
<sequence length="328" mass="36847">MKHSFSKDILNIDAAKEADNICEQIRALLSKQLKRRGLVVALSGGIDSSVSVGLAAKAIGPEKVVALLMPERHSSDDTLDLSKSVAETFGVKWFHEDISGVLEAVGFYRRYDEAVRKAIPEYGDGWKSKIVIPNVMESKGFNLFSIVAQAPDGSRVQRRLPLDAYLEIVAATNFKQRTRKMFDYYYADRFNYAVVGTPNRLEYDQGFFVKLGDGAADIKPIAHLYKSQVYQMAAHLGVPEKIRNRPPTTDTYSMPQGQDEFYFSLPYDKMDLCLYGRNNGYTPADIADALGLSPDQIQRVYDDIDTKRATTRYLHLSPQLIEAVPEIK</sequence>
<evidence type="ECO:0000313" key="13">
    <source>
        <dbReference type="Proteomes" id="UP000427769"/>
    </source>
</evidence>
<dbReference type="NCBIfam" id="TIGR00552">
    <property type="entry name" value="nadE"/>
    <property type="match status" value="1"/>
</dbReference>
<gene>
    <name evidence="8 12" type="primary">nadE</name>
    <name evidence="12" type="ORF">DSCW_03510</name>
</gene>
<dbReference type="AlphaFoldDB" id="A0A5K7Z396"/>
<evidence type="ECO:0000259" key="11">
    <source>
        <dbReference type="Pfam" id="PF02540"/>
    </source>
</evidence>
<feature type="binding site" evidence="8">
    <location>
        <begin position="41"/>
        <end position="48"/>
    </location>
    <ligand>
        <name>ATP</name>
        <dbReference type="ChEBI" id="CHEBI:30616"/>
    </ligand>
</feature>
<comment type="function">
    <text evidence="8">Catalyzes the ATP-dependent amidation of deamido-NAD to form NAD. Uses ammonia as a nitrogen source.</text>
</comment>
<keyword evidence="5 8" id="KW-0067">ATP-binding</keyword>
<dbReference type="HAMAP" id="MF_00193">
    <property type="entry name" value="NadE_ammonia_dep"/>
    <property type="match status" value="1"/>
</dbReference>
<dbReference type="GO" id="GO:0008795">
    <property type="term" value="F:NAD+ synthase activity"/>
    <property type="evidence" value="ECO:0007669"/>
    <property type="project" value="UniProtKB-UniRule"/>
</dbReference>
<feature type="binding site" evidence="8">
    <location>
        <position position="226"/>
    </location>
    <ligand>
        <name>ATP</name>
        <dbReference type="ChEBI" id="CHEBI:30616"/>
    </ligand>
</feature>
<feature type="domain" description="NAD/GMP synthase" evidence="11">
    <location>
        <begin position="167"/>
        <end position="304"/>
    </location>
</feature>
<feature type="binding site" description="in other chain" evidence="8">
    <location>
        <position position="210"/>
    </location>
    <ligand>
        <name>deamido-NAD(+)</name>
        <dbReference type="ChEBI" id="CHEBI:58437"/>
        <note>ligand shared between two neighboring subunits</note>
    </ligand>
</feature>
<evidence type="ECO:0000256" key="9">
    <source>
        <dbReference type="RuleBase" id="RU003811"/>
    </source>
</evidence>
<dbReference type="GO" id="GO:0004359">
    <property type="term" value="F:glutaminase activity"/>
    <property type="evidence" value="ECO:0007669"/>
    <property type="project" value="InterPro"/>
</dbReference>
<dbReference type="GO" id="GO:0005737">
    <property type="term" value="C:cytoplasm"/>
    <property type="evidence" value="ECO:0007669"/>
    <property type="project" value="InterPro"/>
</dbReference>
<keyword evidence="6 8" id="KW-0460">Magnesium</keyword>
<dbReference type="EMBL" id="AP021875">
    <property type="protein sequence ID" value="BBO72934.1"/>
    <property type="molecule type" value="Genomic_DNA"/>
</dbReference>
<dbReference type="GO" id="GO:0005524">
    <property type="term" value="F:ATP binding"/>
    <property type="evidence" value="ECO:0007669"/>
    <property type="project" value="UniProtKB-UniRule"/>
</dbReference>
<feature type="binding site" evidence="8">
    <location>
        <position position="217"/>
    </location>
    <ligand>
        <name>deamido-NAD(+)</name>
        <dbReference type="ChEBI" id="CHEBI:58437"/>
        <note>ligand shared between two neighboring subunits</note>
    </ligand>
</feature>
<dbReference type="Proteomes" id="UP000427769">
    <property type="component" value="Chromosome"/>
</dbReference>
<dbReference type="PANTHER" id="PTHR23090:SF9">
    <property type="entry name" value="GLUTAMINE-DEPENDENT NAD(+) SYNTHETASE"/>
    <property type="match status" value="1"/>
</dbReference>
<comment type="caution">
    <text evidence="8">Lacks conserved residue(s) required for the propagation of feature annotation.</text>
</comment>
<dbReference type="InterPro" id="IPR003694">
    <property type="entry name" value="NAD_synthase"/>
</dbReference>
<dbReference type="KEGG" id="dwd:DSCW_03510"/>
<dbReference type="EC" id="6.3.1.5" evidence="8 10"/>
<keyword evidence="7 8" id="KW-0520">NAD</keyword>
<evidence type="ECO:0000256" key="5">
    <source>
        <dbReference type="ARBA" id="ARBA00022840"/>
    </source>
</evidence>
<evidence type="ECO:0000313" key="12">
    <source>
        <dbReference type="EMBL" id="BBO72934.1"/>
    </source>
</evidence>
<feature type="binding site" evidence="8">
    <location>
        <position position="248"/>
    </location>
    <ligand>
        <name>ATP</name>
        <dbReference type="ChEBI" id="CHEBI:30616"/>
    </ligand>
</feature>
<dbReference type="InterPro" id="IPR022926">
    <property type="entry name" value="NH(3)-dep_NAD(+)_synth"/>
</dbReference>
<evidence type="ECO:0000256" key="7">
    <source>
        <dbReference type="ARBA" id="ARBA00023027"/>
    </source>
</evidence>
<evidence type="ECO:0000256" key="8">
    <source>
        <dbReference type="HAMAP-Rule" id="MF_00193"/>
    </source>
</evidence>
<evidence type="ECO:0000256" key="2">
    <source>
        <dbReference type="ARBA" id="ARBA00022598"/>
    </source>
</evidence>
<feature type="binding site" evidence="8">
    <location>
        <position position="197"/>
    </location>
    <ligand>
        <name>ATP</name>
        <dbReference type="ChEBI" id="CHEBI:30616"/>
    </ligand>
</feature>
<keyword evidence="2 8" id="KW-0436">Ligase</keyword>
<accession>A0A5K7Z396</accession>
<keyword evidence="3 8" id="KW-0479">Metal-binding</keyword>
<reference evidence="12 13" key="1">
    <citation type="submission" date="2019-11" db="EMBL/GenBank/DDBJ databases">
        <title>Comparative genomics of hydrocarbon-degrading Desulfosarcina strains.</title>
        <authorList>
            <person name="Watanabe M."/>
            <person name="Kojima H."/>
            <person name="Fukui M."/>
        </authorList>
    </citation>
    <scope>NUCLEOTIDE SEQUENCE [LARGE SCALE GENOMIC DNA]</scope>
    <source>
        <strain evidence="12 13">PP31</strain>
    </source>
</reference>
<evidence type="ECO:0000256" key="1">
    <source>
        <dbReference type="ARBA" id="ARBA00005859"/>
    </source>
</evidence>
<dbReference type="CDD" id="cd00553">
    <property type="entry name" value="NAD_synthase"/>
    <property type="match status" value="1"/>
</dbReference>
<dbReference type="InterPro" id="IPR022310">
    <property type="entry name" value="NAD/GMP_synthase"/>
</dbReference>
<evidence type="ECO:0000256" key="10">
    <source>
        <dbReference type="RuleBase" id="RU003812"/>
    </source>
</evidence>
<keyword evidence="13" id="KW-1185">Reference proteome</keyword>
<dbReference type="GO" id="GO:0009435">
    <property type="term" value="P:NAD+ biosynthetic process"/>
    <property type="evidence" value="ECO:0007669"/>
    <property type="project" value="UniProtKB-UniRule"/>
</dbReference>
<feature type="binding site" evidence="8">
    <location>
        <position position="202"/>
    </location>
    <ligand>
        <name>Mg(2+)</name>
        <dbReference type="ChEBI" id="CHEBI:18420"/>
    </ligand>
</feature>
<organism evidence="12 13">
    <name type="scientific">Desulfosarcina widdelii</name>
    <dbReference type="NCBI Taxonomy" id="947919"/>
    <lineage>
        <taxon>Bacteria</taxon>
        <taxon>Pseudomonadati</taxon>
        <taxon>Thermodesulfobacteriota</taxon>
        <taxon>Desulfobacteria</taxon>
        <taxon>Desulfobacterales</taxon>
        <taxon>Desulfosarcinaceae</taxon>
        <taxon>Desulfosarcina</taxon>
    </lineage>
</organism>
<dbReference type="GO" id="GO:0003952">
    <property type="term" value="F:NAD+ synthase (glutamine-hydrolyzing) activity"/>
    <property type="evidence" value="ECO:0007669"/>
    <property type="project" value="InterPro"/>
</dbReference>
<dbReference type="PANTHER" id="PTHR23090">
    <property type="entry name" value="NH 3 /GLUTAMINE-DEPENDENT NAD + SYNTHETASE"/>
    <property type="match status" value="1"/>
</dbReference>
<dbReference type="UniPathway" id="UPA00253">
    <property type="reaction ID" value="UER00333"/>
</dbReference>
<name>A0A5K7Z396_9BACT</name>
<comment type="similarity">
    <text evidence="1 8 9">Belongs to the NAD synthetase family.</text>
</comment>
<proteinExistence type="inferred from homology"/>
<dbReference type="Pfam" id="PF02540">
    <property type="entry name" value="NAD_synthase"/>
    <property type="match status" value="2"/>
</dbReference>